<dbReference type="InterPro" id="IPR003373">
    <property type="entry name" value="Fe2_transport_prot-B"/>
</dbReference>
<dbReference type="NCBIfam" id="TIGR00437">
    <property type="entry name" value="feoB"/>
    <property type="match status" value="1"/>
</dbReference>
<gene>
    <name evidence="19" type="primary">feoB</name>
    <name evidence="19" type="ORF">H8S44_07350</name>
</gene>
<feature type="binding site" evidence="16">
    <location>
        <position position="20"/>
    </location>
    <ligand>
        <name>Mg(2+)</name>
        <dbReference type="ChEBI" id="CHEBI:18420"/>
        <label>2</label>
    </ligand>
</feature>
<dbReference type="PANTHER" id="PTHR43185">
    <property type="entry name" value="FERROUS IRON TRANSPORT PROTEIN B"/>
    <property type="match status" value="1"/>
</dbReference>
<feature type="binding site" evidence="15">
    <location>
        <begin position="54"/>
        <end position="57"/>
    </location>
    <ligand>
        <name>GTP</name>
        <dbReference type="ChEBI" id="CHEBI:37565"/>
        <label>1</label>
    </ligand>
</feature>
<dbReference type="InterPro" id="IPR041069">
    <property type="entry name" value="FeoB_Cyto"/>
</dbReference>
<keyword evidence="11" id="KW-0406">Ion transport</keyword>
<keyword evidence="10 17" id="KW-0408">Iron</keyword>
<dbReference type="InterPro" id="IPR027417">
    <property type="entry name" value="P-loop_NTPase"/>
</dbReference>
<evidence type="ECO:0000256" key="8">
    <source>
        <dbReference type="ARBA" id="ARBA00022741"/>
    </source>
</evidence>
<keyword evidence="5 17" id="KW-0410">Iron transport</keyword>
<name>A0A923LC14_9FIRM</name>
<feature type="domain" description="FeoB-type G" evidence="18">
    <location>
        <begin position="2"/>
        <end position="163"/>
    </location>
</feature>
<dbReference type="InterPro" id="IPR050860">
    <property type="entry name" value="FeoB_GTPase"/>
</dbReference>
<feature type="transmembrane region" description="Helical" evidence="17">
    <location>
        <begin position="611"/>
        <end position="631"/>
    </location>
</feature>
<protein>
    <recommendedName>
        <fullName evidence="14 17">Ferrous iron transport protein B</fullName>
    </recommendedName>
</protein>
<keyword evidence="3 17" id="KW-0813">Transport</keyword>
<keyword evidence="7 17" id="KW-0812">Transmembrane</keyword>
<evidence type="ECO:0000259" key="18">
    <source>
        <dbReference type="PROSITE" id="PS51711"/>
    </source>
</evidence>
<dbReference type="Pfam" id="PF07664">
    <property type="entry name" value="FeoB_C"/>
    <property type="match status" value="1"/>
</dbReference>
<dbReference type="GO" id="GO:0005525">
    <property type="term" value="F:GTP binding"/>
    <property type="evidence" value="ECO:0007669"/>
    <property type="project" value="UniProtKB-KW"/>
</dbReference>
<evidence type="ECO:0000256" key="9">
    <source>
        <dbReference type="ARBA" id="ARBA00022989"/>
    </source>
</evidence>
<dbReference type="CDD" id="cd01879">
    <property type="entry name" value="FeoB"/>
    <property type="match status" value="1"/>
</dbReference>
<dbReference type="RefSeq" id="WP_186871901.1">
    <property type="nucleotide sequence ID" value="NZ_JACOOR010000004.1"/>
</dbReference>
<evidence type="ECO:0000256" key="5">
    <source>
        <dbReference type="ARBA" id="ARBA00022496"/>
    </source>
</evidence>
<keyword evidence="9 17" id="KW-1133">Transmembrane helix</keyword>
<dbReference type="GO" id="GO:0046872">
    <property type="term" value="F:metal ion binding"/>
    <property type="evidence" value="ECO:0007669"/>
    <property type="project" value="UniProtKB-KW"/>
</dbReference>
<feature type="binding site" evidence="16">
    <location>
        <position position="24"/>
    </location>
    <ligand>
        <name>Mg(2+)</name>
        <dbReference type="ChEBI" id="CHEBI:18420"/>
        <label>2</label>
    </ligand>
</feature>
<evidence type="ECO:0000256" key="10">
    <source>
        <dbReference type="ARBA" id="ARBA00023004"/>
    </source>
</evidence>
<dbReference type="NCBIfam" id="TIGR00231">
    <property type="entry name" value="small_GTP"/>
    <property type="match status" value="1"/>
</dbReference>
<dbReference type="SUPFAM" id="SSF52540">
    <property type="entry name" value="P-loop containing nucleoside triphosphate hydrolases"/>
    <property type="match status" value="1"/>
</dbReference>
<evidence type="ECO:0000256" key="14">
    <source>
        <dbReference type="NCBIfam" id="TIGR00437"/>
    </source>
</evidence>
<evidence type="ECO:0000256" key="2">
    <source>
        <dbReference type="ARBA" id="ARBA00004429"/>
    </source>
</evidence>
<evidence type="ECO:0000256" key="15">
    <source>
        <dbReference type="PIRSR" id="PIRSR603373-1"/>
    </source>
</evidence>
<comment type="function">
    <text evidence="1 17">Probable transporter of a GTP-driven Fe(2+) uptake system.</text>
</comment>
<feature type="transmembrane region" description="Helical" evidence="17">
    <location>
        <begin position="518"/>
        <end position="538"/>
    </location>
</feature>
<organism evidence="19 20">
    <name type="scientific">Anaerosacchariphilus hominis</name>
    <dbReference type="NCBI Taxonomy" id="2763017"/>
    <lineage>
        <taxon>Bacteria</taxon>
        <taxon>Bacillati</taxon>
        <taxon>Bacillota</taxon>
        <taxon>Clostridia</taxon>
        <taxon>Lachnospirales</taxon>
        <taxon>Lachnospiraceae</taxon>
        <taxon>Anaerosacchariphilus</taxon>
    </lineage>
</organism>
<feature type="transmembrane region" description="Helical" evidence="17">
    <location>
        <begin position="651"/>
        <end position="675"/>
    </location>
</feature>
<dbReference type="PANTHER" id="PTHR43185:SF1">
    <property type="entry name" value="FE(2+) TRANSPORTER FEOB"/>
    <property type="match status" value="1"/>
</dbReference>
<dbReference type="Pfam" id="PF02421">
    <property type="entry name" value="FeoB_N"/>
    <property type="match status" value="1"/>
</dbReference>
<dbReference type="Proteomes" id="UP000649345">
    <property type="component" value="Unassembled WGS sequence"/>
</dbReference>
<reference evidence="19" key="1">
    <citation type="submission" date="2020-08" db="EMBL/GenBank/DDBJ databases">
        <title>Genome public.</title>
        <authorList>
            <person name="Liu C."/>
            <person name="Sun Q."/>
        </authorList>
    </citation>
    <scope>NUCLEOTIDE SEQUENCE</scope>
    <source>
        <strain evidence="19">NSJ-68</strain>
    </source>
</reference>
<feature type="transmembrane region" description="Helical" evidence="17">
    <location>
        <begin position="681"/>
        <end position="702"/>
    </location>
</feature>
<dbReference type="InterPro" id="IPR030389">
    <property type="entry name" value="G_FEOB_dom"/>
</dbReference>
<feature type="binding site" evidence="15">
    <location>
        <begin position="114"/>
        <end position="117"/>
    </location>
    <ligand>
        <name>GTP</name>
        <dbReference type="ChEBI" id="CHEBI:37565"/>
        <label>1</label>
    </ligand>
</feature>
<keyword evidence="20" id="KW-1185">Reference proteome</keyword>
<feature type="binding site" evidence="15">
    <location>
        <begin position="9"/>
        <end position="16"/>
    </location>
    <ligand>
        <name>GTP</name>
        <dbReference type="ChEBI" id="CHEBI:37565"/>
        <label>1</label>
    </ligand>
</feature>
<evidence type="ECO:0000256" key="7">
    <source>
        <dbReference type="ARBA" id="ARBA00022692"/>
    </source>
</evidence>
<feature type="transmembrane region" description="Helical" evidence="17">
    <location>
        <begin position="397"/>
        <end position="417"/>
    </location>
</feature>
<feature type="transmembrane region" description="Helical" evidence="17">
    <location>
        <begin position="354"/>
        <end position="377"/>
    </location>
</feature>
<proteinExistence type="inferred from homology"/>
<sequence>MSIKIALAGNPNCGKTTLFNNLTGSNQYVGNWPGVTVEKKEGRLVGNKDVIIQDLPGIYSLSPYTLEEVVTRNYLVQEKPDVILNIIDGTNIERNLYLTTQLVEVGLPMVIAINMMDLVRKNGDKIDIAKLEKKLGCKVIEISALKGDATKKAAELCIEEAKKGKQTELPHVFTGSVEHAIAHIEESIQGLVDATELRWYAIKVFERDSKALELIQLSADLKNHLEEHIKECEKEMDDDAESIITNQRYLYIQELVKECVSKKRKAGELSTSDKIDKIVTNRILALPIFAVVMFLVYYIAVSTIGTVVTDWTNDVLFGEWLQGGAETLLTNAGASDWVISLVVDGILGGLGAPIGFVPQMAIVFLFLSILEDCGYMARVAFIMDRVFRRFGLSGKSFIPFLISSGCGVPGIMGTRTIESESDRRMTMMTTTMIPCGAKLPVIALIAGFLMGGAWWMAPVMYFAGIIMVIVCCIILKKTKMFAGDPVPFVMELPAYHVPSVKGVLLHVWERVWAFIKKAGTILFLCCAVMWFLGSFGFVDGSFGLVDSADSLLAVIGGVLAPLFAPLGFGTWQAVASSLSGFVAKEGIVSTMGLLSSLAVEVEEYEVSMHDAFAAFFPSGIAAVSFLLFNMFDSPCLAAISSMAKEMGNRKFFWFAILFQNLMAYCVALVVYQLVGLAIGEVAFNVFTVVALAVLAVLLYLLFRPDPNKKKVSEGKAAKAGA</sequence>
<dbReference type="GO" id="GO:0015093">
    <property type="term" value="F:ferrous iron transmembrane transporter activity"/>
    <property type="evidence" value="ECO:0007669"/>
    <property type="project" value="UniProtKB-UniRule"/>
</dbReference>
<dbReference type="AlphaFoldDB" id="A0A923LC14"/>
<evidence type="ECO:0000256" key="1">
    <source>
        <dbReference type="ARBA" id="ARBA00003926"/>
    </source>
</evidence>
<evidence type="ECO:0000313" key="20">
    <source>
        <dbReference type="Proteomes" id="UP000649345"/>
    </source>
</evidence>
<dbReference type="PROSITE" id="PS51711">
    <property type="entry name" value="G_FEOB"/>
    <property type="match status" value="1"/>
</dbReference>
<evidence type="ECO:0000256" key="12">
    <source>
        <dbReference type="ARBA" id="ARBA00023134"/>
    </source>
</evidence>
<dbReference type="EMBL" id="JACOOR010000004">
    <property type="protein sequence ID" value="MBC5659581.1"/>
    <property type="molecule type" value="Genomic_DNA"/>
</dbReference>
<accession>A0A923LC14</accession>
<feature type="binding site" evidence="16">
    <location>
        <position position="23"/>
    </location>
    <ligand>
        <name>Mg(2+)</name>
        <dbReference type="ChEBI" id="CHEBI:18420"/>
        <label>2</label>
    </ligand>
</feature>
<evidence type="ECO:0000256" key="16">
    <source>
        <dbReference type="PIRSR" id="PIRSR603373-2"/>
    </source>
</evidence>
<keyword evidence="8 15" id="KW-0547">Nucleotide-binding</keyword>
<evidence type="ECO:0000313" key="19">
    <source>
        <dbReference type="EMBL" id="MBC5659581.1"/>
    </source>
</evidence>
<comment type="similarity">
    <text evidence="17">Belongs to the TRAFAC class TrmE-Era-EngA-EngB-Septin-like GTPase superfamily. FeoB GTPase (TC 9.A.8) family.</text>
</comment>
<comment type="caution">
    <text evidence="19">The sequence shown here is derived from an EMBL/GenBank/DDBJ whole genome shotgun (WGS) entry which is preliminary data.</text>
</comment>
<keyword evidence="13 17" id="KW-0472">Membrane</keyword>
<dbReference type="GO" id="GO:0005886">
    <property type="term" value="C:plasma membrane"/>
    <property type="evidence" value="ECO:0007669"/>
    <property type="project" value="UniProtKB-SubCell"/>
</dbReference>
<dbReference type="InterPro" id="IPR011640">
    <property type="entry name" value="Fe2_transport_prot_B_C"/>
</dbReference>
<dbReference type="Pfam" id="PF17910">
    <property type="entry name" value="FeoB_Cyto"/>
    <property type="match status" value="1"/>
</dbReference>
<evidence type="ECO:0000256" key="11">
    <source>
        <dbReference type="ARBA" id="ARBA00023065"/>
    </source>
</evidence>
<comment type="subcellular location">
    <subcellularLocation>
        <location evidence="2">Cell inner membrane</location>
        <topology evidence="2">Multi-pass membrane protein</topology>
    </subcellularLocation>
    <subcellularLocation>
        <location evidence="17">Cell membrane</location>
        <topology evidence="17">Multi-pass membrane protein</topology>
    </subcellularLocation>
</comment>
<dbReference type="Gene3D" id="3.40.50.300">
    <property type="entry name" value="P-loop containing nucleotide triphosphate hydrolases"/>
    <property type="match status" value="1"/>
</dbReference>
<evidence type="ECO:0000256" key="17">
    <source>
        <dbReference type="RuleBase" id="RU362098"/>
    </source>
</evidence>
<evidence type="ECO:0000256" key="4">
    <source>
        <dbReference type="ARBA" id="ARBA00022475"/>
    </source>
</evidence>
<dbReference type="InterPro" id="IPR011642">
    <property type="entry name" value="Gate_dom"/>
</dbReference>
<dbReference type="Pfam" id="PF07670">
    <property type="entry name" value="Gate"/>
    <property type="match status" value="2"/>
</dbReference>
<feature type="transmembrane region" description="Helical" evidence="17">
    <location>
        <begin position="550"/>
        <end position="569"/>
    </location>
</feature>
<keyword evidence="16" id="KW-0479">Metal-binding</keyword>
<dbReference type="InterPro" id="IPR005225">
    <property type="entry name" value="Small_GTP-bd"/>
</dbReference>
<feature type="transmembrane region" description="Helical" evidence="17">
    <location>
        <begin position="283"/>
        <end position="308"/>
    </location>
</feature>
<dbReference type="FunFam" id="3.40.50.300:FF:000426">
    <property type="entry name" value="Ferrous iron transport protein B"/>
    <property type="match status" value="1"/>
</dbReference>
<feature type="transmembrane region" description="Helical" evidence="17">
    <location>
        <begin position="455"/>
        <end position="475"/>
    </location>
</feature>
<keyword evidence="12 15" id="KW-0342">GTP-binding</keyword>
<evidence type="ECO:0000256" key="13">
    <source>
        <dbReference type="ARBA" id="ARBA00023136"/>
    </source>
</evidence>
<keyword evidence="16" id="KW-0460">Magnesium</keyword>
<dbReference type="Gene3D" id="1.10.287.1770">
    <property type="match status" value="1"/>
</dbReference>
<keyword evidence="6" id="KW-0997">Cell inner membrane</keyword>
<feature type="transmembrane region" description="Helical" evidence="17">
    <location>
        <begin position="581"/>
        <end position="599"/>
    </location>
</feature>
<evidence type="ECO:0000256" key="3">
    <source>
        <dbReference type="ARBA" id="ARBA00022448"/>
    </source>
</evidence>
<feature type="binding site" evidence="15">
    <location>
        <begin position="34"/>
        <end position="38"/>
    </location>
    <ligand>
        <name>GTP</name>
        <dbReference type="ChEBI" id="CHEBI:37565"/>
        <label>1</label>
    </ligand>
</feature>
<keyword evidence="4" id="KW-1003">Cell membrane</keyword>
<evidence type="ECO:0000256" key="6">
    <source>
        <dbReference type="ARBA" id="ARBA00022519"/>
    </source>
</evidence>